<dbReference type="InterPro" id="IPR010493">
    <property type="entry name" value="Ser_AcTrfase_N"/>
</dbReference>
<reference evidence="11 12" key="1">
    <citation type="journal article" date="2012" name="J. Bacteriol.">
        <title>Draft Genome Sequence of the Purple Photosynthetic Bacterium Phaeospirillum molischianum DSM120, a Particularly Versatile Bacterium.</title>
        <authorList>
            <person name="Duquesne K."/>
            <person name="Prima V."/>
            <person name="Ji B."/>
            <person name="Rouy Z."/>
            <person name="Medigue C."/>
            <person name="Talla E."/>
            <person name="Sturgis J.N."/>
        </authorList>
    </citation>
    <scope>NUCLEOTIDE SEQUENCE [LARGE SCALE GENOMIC DNA]</scope>
    <source>
        <strain evidence="12">DSM120</strain>
    </source>
</reference>
<comment type="pathway">
    <text evidence="1">Amino-acid biosynthesis; L-cysteine biosynthesis; L-cysteine from L-serine: step 1/2.</text>
</comment>
<dbReference type="EC" id="2.3.1.30" evidence="3"/>
<dbReference type="Proteomes" id="UP000004169">
    <property type="component" value="Unassembled WGS sequence"/>
</dbReference>
<dbReference type="Gene3D" id="1.10.3130.10">
    <property type="entry name" value="serine acetyltransferase, domain 1"/>
    <property type="match status" value="1"/>
</dbReference>
<feature type="domain" description="Serine acetyltransferase N-terminal" evidence="10">
    <location>
        <begin position="24"/>
        <end position="128"/>
    </location>
</feature>
<dbReference type="InterPro" id="IPR053376">
    <property type="entry name" value="Serine_acetyltransferase"/>
</dbReference>
<dbReference type="STRING" id="1150626.PHAMO_230108"/>
<dbReference type="RefSeq" id="WP_002727933.1">
    <property type="nucleotide sequence ID" value="NZ_CAHP01000016.1"/>
</dbReference>
<evidence type="ECO:0000256" key="3">
    <source>
        <dbReference type="ARBA" id="ARBA00013266"/>
    </source>
</evidence>
<dbReference type="InterPro" id="IPR005881">
    <property type="entry name" value="Ser_O-AcTrfase"/>
</dbReference>
<evidence type="ECO:0000256" key="9">
    <source>
        <dbReference type="ARBA" id="ARBA00049486"/>
    </source>
</evidence>
<sequence length="286" mass="30994">MTEASKVRGLPDTLEILRGDVDALWVRLRAEAIDALARAPMLAGLFVGSILDQTTFETAVFHRIAGRLKNDQVPQGLLTETFGRALAHDSTIGTALRADIAAVLDRDPACERLIEPFLYFKGFHAVQTHRLAHWLWRRGERDFALYLQSRSSDVFQTDIHPAARFGRGIFLDHATGLVVGETAQVDDNVSLLQNVTLGGTGKDSGDRHPKVRHGVMIGAGAKILGNIEIGANSRIAAGSVVLREVEPNATVAGIPAKVIRSNLSVDTRPPGEILGALAYESFDYSI</sequence>
<dbReference type="Gene3D" id="2.160.10.10">
    <property type="entry name" value="Hexapeptide repeat proteins"/>
    <property type="match status" value="1"/>
</dbReference>
<evidence type="ECO:0000256" key="8">
    <source>
        <dbReference type="ARBA" id="ARBA00023315"/>
    </source>
</evidence>
<evidence type="ECO:0000259" key="10">
    <source>
        <dbReference type="SMART" id="SM00971"/>
    </source>
</evidence>
<dbReference type="AlphaFoldDB" id="H8FRX8"/>
<evidence type="ECO:0000256" key="4">
    <source>
        <dbReference type="ARBA" id="ARBA00018522"/>
    </source>
</evidence>
<dbReference type="NCBIfam" id="TIGR01172">
    <property type="entry name" value="cysE"/>
    <property type="match status" value="1"/>
</dbReference>
<dbReference type="UniPathway" id="UPA00136">
    <property type="reaction ID" value="UER00199"/>
</dbReference>
<evidence type="ECO:0000256" key="6">
    <source>
        <dbReference type="ARBA" id="ARBA00022679"/>
    </source>
</evidence>
<keyword evidence="8 11" id="KW-0012">Acyltransferase</keyword>
<keyword evidence="12" id="KW-1185">Reference proteome</keyword>
<dbReference type="EMBL" id="CAHP01000016">
    <property type="protein sequence ID" value="CCG41116.1"/>
    <property type="molecule type" value="Genomic_DNA"/>
</dbReference>
<accession>H8FRX8</accession>
<keyword evidence="6 11" id="KW-0808">Transferase</keyword>
<dbReference type="NCBIfam" id="NF041874">
    <property type="entry name" value="EPS_EpsC"/>
    <property type="match status" value="1"/>
</dbReference>
<dbReference type="GO" id="GO:0009001">
    <property type="term" value="F:serine O-acetyltransferase activity"/>
    <property type="evidence" value="ECO:0007669"/>
    <property type="project" value="UniProtKB-EC"/>
</dbReference>
<comment type="similarity">
    <text evidence="2">Belongs to the transferase hexapeptide repeat family.</text>
</comment>
<dbReference type="InterPro" id="IPR042122">
    <property type="entry name" value="Ser_AcTrfase_N_sf"/>
</dbReference>
<dbReference type="GO" id="GO:0005737">
    <property type="term" value="C:cytoplasm"/>
    <property type="evidence" value="ECO:0007669"/>
    <property type="project" value="InterPro"/>
</dbReference>
<dbReference type="InterPro" id="IPR018357">
    <property type="entry name" value="Hexapep_transf_CS"/>
</dbReference>
<dbReference type="InterPro" id="IPR001451">
    <property type="entry name" value="Hexapep"/>
</dbReference>
<dbReference type="InterPro" id="IPR045304">
    <property type="entry name" value="LbH_SAT"/>
</dbReference>
<dbReference type="Pfam" id="PF06426">
    <property type="entry name" value="SATase_N"/>
    <property type="match status" value="1"/>
</dbReference>
<dbReference type="PROSITE" id="PS00101">
    <property type="entry name" value="HEXAPEP_TRANSFERASES"/>
    <property type="match status" value="1"/>
</dbReference>
<dbReference type="GO" id="GO:0006535">
    <property type="term" value="P:cysteine biosynthetic process from serine"/>
    <property type="evidence" value="ECO:0007669"/>
    <property type="project" value="InterPro"/>
</dbReference>
<keyword evidence="5" id="KW-0028">Amino-acid biosynthesis</keyword>
<dbReference type="PANTHER" id="PTHR42811">
    <property type="entry name" value="SERINE ACETYLTRANSFERASE"/>
    <property type="match status" value="1"/>
</dbReference>
<dbReference type="OrthoDB" id="9801456at2"/>
<proteinExistence type="inferred from homology"/>
<evidence type="ECO:0000256" key="1">
    <source>
        <dbReference type="ARBA" id="ARBA00004876"/>
    </source>
</evidence>
<evidence type="ECO:0000256" key="5">
    <source>
        <dbReference type="ARBA" id="ARBA00022605"/>
    </source>
</evidence>
<evidence type="ECO:0000313" key="11">
    <source>
        <dbReference type="EMBL" id="CCG41116.1"/>
    </source>
</evidence>
<dbReference type="SUPFAM" id="SSF51161">
    <property type="entry name" value="Trimeric LpxA-like enzymes"/>
    <property type="match status" value="1"/>
</dbReference>
<evidence type="ECO:0000256" key="7">
    <source>
        <dbReference type="ARBA" id="ARBA00022737"/>
    </source>
</evidence>
<comment type="caution">
    <text evidence="11">The sequence shown here is derived from an EMBL/GenBank/DDBJ whole genome shotgun (WGS) entry which is preliminary data.</text>
</comment>
<dbReference type="Pfam" id="PF00132">
    <property type="entry name" value="Hexapep"/>
    <property type="match status" value="1"/>
</dbReference>
<dbReference type="SMART" id="SM00971">
    <property type="entry name" value="SATase_N"/>
    <property type="match status" value="1"/>
</dbReference>
<gene>
    <name evidence="11" type="ORF">PHAMO_230108</name>
</gene>
<comment type="catalytic activity">
    <reaction evidence="9">
        <text>L-serine + acetyl-CoA = O-acetyl-L-serine + CoA</text>
        <dbReference type="Rhea" id="RHEA:24560"/>
        <dbReference type="ChEBI" id="CHEBI:33384"/>
        <dbReference type="ChEBI" id="CHEBI:57287"/>
        <dbReference type="ChEBI" id="CHEBI:57288"/>
        <dbReference type="ChEBI" id="CHEBI:58340"/>
        <dbReference type="EC" id="2.3.1.30"/>
    </reaction>
</comment>
<evidence type="ECO:0000256" key="2">
    <source>
        <dbReference type="ARBA" id="ARBA00007274"/>
    </source>
</evidence>
<dbReference type="InterPro" id="IPR011004">
    <property type="entry name" value="Trimer_LpxA-like_sf"/>
</dbReference>
<dbReference type="eggNOG" id="COG1045">
    <property type="taxonomic scope" value="Bacteria"/>
</dbReference>
<dbReference type="FunFam" id="2.160.10.10:FF:000002">
    <property type="entry name" value="Serine acetyltransferase"/>
    <property type="match status" value="1"/>
</dbReference>
<keyword evidence="7" id="KW-0677">Repeat</keyword>
<protein>
    <recommendedName>
        <fullName evidence="4">Serine acetyltransferase</fullName>
        <ecNumber evidence="3">2.3.1.30</ecNumber>
    </recommendedName>
</protein>
<organism evidence="11 12">
    <name type="scientific">Magnetospirillum molischianum DSM 120</name>
    <dbReference type="NCBI Taxonomy" id="1150626"/>
    <lineage>
        <taxon>Bacteria</taxon>
        <taxon>Pseudomonadati</taxon>
        <taxon>Pseudomonadota</taxon>
        <taxon>Alphaproteobacteria</taxon>
        <taxon>Rhodospirillales</taxon>
        <taxon>Rhodospirillaceae</taxon>
        <taxon>Magnetospirillum</taxon>
    </lineage>
</organism>
<name>H8FRX8_MAGML</name>
<dbReference type="CDD" id="cd03354">
    <property type="entry name" value="LbH_SAT"/>
    <property type="match status" value="1"/>
</dbReference>
<evidence type="ECO:0000313" key="12">
    <source>
        <dbReference type="Proteomes" id="UP000004169"/>
    </source>
</evidence>